<dbReference type="EMBL" id="CP029159">
    <property type="protein sequence ID" value="QKM71219.1"/>
    <property type="molecule type" value="Genomic_DNA"/>
</dbReference>
<dbReference type="SUPFAM" id="SSF52096">
    <property type="entry name" value="ClpP/crotonase"/>
    <property type="match status" value="1"/>
</dbReference>
<dbReference type="InterPro" id="IPR053545">
    <property type="entry name" value="Enoyl-CoA_hydratase-like"/>
</dbReference>
<dbReference type="Gene3D" id="3.90.226.10">
    <property type="entry name" value="2-enoyl-CoA Hydratase, Chain A, domain 1"/>
    <property type="match status" value="1"/>
</dbReference>
<evidence type="ECO:0000313" key="1">
    <source>
        <dbReference type="EMBL" id="QKM71219.1"/>
    </source>
</evidence>
<gene>
    <name evidence="1" type="ORF">STSU_033020</name>
</gene>
<dbReference type="AlphaFoldDB" id="I2MTB2"/>
<reference evidence="1 2" key="1">
    <citation type="journal article" date="2012" name="J. Bacteriol.">
        <title>Draft genome of Streptomyces tsukubaensis NRRL 18488, the producer of the clinically important immunosuppressant tacrolimus (FK506).</title>
        <authorList>
            <person name="Barreiro C."/>
            <person name="Prieto C."/>
            <person name="Sola-Landa A."/>
            <person name="Solera E."/>
            <person name="Martinez-Castro M."/>
            <person name="Perez-Redondo R."/>
            <person name="Garcia-Estrada C."/>
            <person name="Aparicio J.F."/>
            <person name="Fernandez-Martinez L.T."/>
            <person name="Santos-Aberturas J."/>
            <person name="Salehi-Najafabadi Z."/>
            <person name="Rodriguez-Garcia A."/>
            <person name="Tauch A."/>
            <person name="Martin J.F."/>
        </authorList>
    </citation>
    <scope>NUCLEOTIDE SEQUENCE [LARGE SCALE GENOMIC DNA]</scope>
    <source>
        <strain evidence="2">DSM 42081 / NBRC 108919 / NRRL 18488 / 9993</strain>
    </source>
</reference>
<dbReference type="GO" id="GO:0016853">
    <property type="term" value="F:isomerase activity"/>
    <property type="evidence" value="ECO:0007669"/>
    <property type="project" value="UniProtKB-KW"/>
</dbReference>
<proteinExistence type="predicted"/>
<dbReference type="InterPro" id="IPR029045">
    <property type="entry name" value="ClpP/crotonase-like_dom_sf"/>
</dbReference>
<evidence type="ECO:0000313" key="2">
    <source>
        <dbReference type="Proteomes" id="UP000005940"/>
    </source>
</evidence>
<protein>
    <submittedName>
        <fullName evidence="1">Enoyl-CoA hydratase/isomerase family protein</fullName>
    </submittedName>
</protein>
<dbReference type="NCBIfam" id="NF042431">
    <property type="entry name" value="EnCoAhydt_DpgB"/>
    <property type="match status" value="1"/>
</dbReference>
<dbReference type="RefSeq" id="WP_006351028.1">
    <property type="nucleotide sequence ID" value="NZ_CP029159.1"/>
</dbReference>
<dbReference type="Proteomes" id="UP000005940">
    <property type="component" value="Chromosome"/>
</dbReference>
<name>I2MTB2_STRT9</name>
<organism evidence="1 2">
    <name type="scientific">Streptomyces tsukubensis (strain DSM 42081 / NBRC 108919 / NRRL 18488 / 9993)</name>
    <dbReference type="NCBI Taxonomy" id="1114943"/>
    <lineage>
        <taxon>Bacteria</taxon>
        <taxon>Bacillati</taxon>
        <taxon>Actinomycetota</taxon>
        <taxon>Actinomycetes</taxon>
        <taxon>Kitasatosporales</taxon>
        <taxon>Streptomycetaceae</taxon>
        <taxon>Streptomyces</taxon>
    </lineage>
</organism>
<accession>I2MTB2</accession>
<keyword evidence="2" id="KW-1185">Reference proteome</keyword>
<sequence length="223" mass="23324">MVRAAEKRLRIDGRRPPTADTVAAIGTLCDGAEDSGGPGPVVIEVSGTPESGWTGRLTVGLVNKWERALRRLERLPVTTIAVADGDCGGPALDVLLTADIRIAAPSVRLLPPVVDGATWPGMALHRLAQQTSGTAAVRRAALYGTPLDAARARALHLLDEVTDDPAAAVAKAAERTAPFAGPELAIRRQLLLDARTVPFEEALGAHLAACDRVLRRSTGEAAT</sequence>